<dbReference type="AlphaFoldDB" id="A0AAN7ZJR4"/>
<evidence type="ECO:0000313" key="2">
    <source>
        <dbReference type="Proteomes" id="UP001329430"/>
    </source>
</evidence>
<comment type="caution">
    <text evidence="1">The sequence shown here is derived from an EMBL/GenBank/DDBJ whole genome shotgun (WGS) entry which is preliminary data.</text>
</comment>
<dbReference type="PANTHER" id="PTHR41161">
    <property type="entry name" value="PROTEIN NCBP2AS2"/>
    <property type="match status" value="1"/>
</dbReference>
<dbReference type="PANTHER" id="PTHR41161:SF1">
    <property type="entry name" value="PROTEIN NCBP2AS2"/>
    <property type="match status" value="1"/>
</dbReference>
<accession>A0AAN7ZJR4</accession>
<dbReference type="EMBL" id="JAVRBK010000004">
    <property type="protein sequence ID" value="KAK5645232.1"/>
    <property type="molecule type" value="Genomic_DNA"/>
</dbReference>
<protein>
    <submittedName>
        <fullName evidence="1">Uncharacterized protein</fullName>
    </submittedName>
</protein>
<keyword evidence="2" id="KW-1185">Reference proteome</keyword>
<organism evidence="1 2">
    <name type="scientific">Pyrocoelia pectoralis</name>
    <dbReference type="NCBI Taxonomy" id="417401"/>
    <lineage>
        <taxon>Eukaryota</taxon>
        <taxon>Metazoa</taxon>
        <taxon>Ecdysozoa</taxon>
        <taxon>Arthropoda</taxon>
        <taxon>Hexapoda</taxon>
        <taxon>Insecta</taxon>
        <taxon>Pterygota</taxon>
        <taxon>Neoptera</taxon>
        <taxon>Endopterygota</taxon>
        <taxon>Coleoptera</taxon>
        <taxon>Polyphaga</taxon>
        <taxon>Elateriformia</taxon>
        <taxon>Elateroidea</taxon>
        <taxon>Lampyridae</taxon>
        <taxon>Lampyrinae</taxon>
        <taxon>Pyrocoelia</taxon>
    </lineage>
</organism>
<evidence type="ECO:0000313" key="1">
    <source>
        <dbReference type="EMBL" id="KAK5645232.1"/>
    </source>
</evidence>
<proteinExistence type="predicted"/>
<dbReference type="Proteomes" id="UP001329430">
    <property type="component" value="Chromosome 4"/>
</dbReference>
<sequence length="82" mass="9935">MVLRFILRLLTNNDHLVQRLSESYPIRRAAQWVVVFFYRGKGFIEDNKLKNKITPEQFRSFVKRFSENIKTEIKQGKDQFKK</sequence>
<dbReference type="InterPro" id="IPR042407">
    <property type="entry name" value="NCBP2-AS2"/>
</dbReference>
<gene>
    <name evidence="1" type="ORF">RI129_006532</name>
</gene>
<reference evidence="1 2" key="1">
    <citation type="journal article" date="2024" name="Insects">
        <title>An Improved Chromosome-Level Genome Assembly of the Firefly Pyrocoelia pectoralis.</title>
        <authorList>
            <person name="Fu X."/>
            <person name="Meyer-Rochow V.B."/>
            <person name="Ballantyne L."/>
            <person name="Zhu X."/>
        </authorList>
    </citation>
    <scope>NUCLEOTIDE SEQUENCE [LARGE SCALE GENOMIC DNA]</scope>
    <source>
        <strain evidence="1">XCY_ONT2</strain>
    </source>
</reference>
<name>A0AAN7ZJR4_9COLE</name>